<dbReference type="Proteomes" id="UP000578531">
    <property type="component" value="Unassembled WGS sequence"/>
</dbReference>
<organism evidence="1 2">
    <name type="scientific">Letharia columbiana</name>
    <dbReference type="NCBI Taxonomy" id="112416"/>
    <lineage>
        <taxon>Eukaryota</taxon>
        <taxon>Fungi</taxon>
        <taxon>Dikarya</taxon>
        <taxon>Ascomycota</taxon>
        <taxon>Pezizomycotina</taxon>
        <taxon>Lecanoromycetes</taxon>
        <taxon>OSLEUM clade</taxon>
        <taxon>Lecanoromycetidae</taxon>
        <taxon>Lecanorales</taxon>
        <taxon>Lecanorineae</taxon>
        <taxon>Parmeliaceae</taxon>
        <taxon>Letharia</taxon>
    </lineage>
</organism>
<proteinExistence type="predicted"/>
<dbReference type="AlphaFoldDB" id="A0A8H6L469"/>
<accession>A0A8H6L469</accession>
<evidence type="ECO:0000313" key="1">
    <source>
        <dbReference type="EMBL" id="KAF6234851.1"/>
    </source>
</evidence>
<dbReference type="RefSeq" id="XP_037164240.1">
    <property type="nucleotide sequence ID" value="XM_037308976.1"/>
</dbReference>
<protein>
    <submittedName>
        <fullName evidence="1">Uncharacterized protein</fullName>
    </submittedName>
</protein>
<dbReference type="EMBL" id="JACCJC010000028">
    <property type="protein sequence ID" value="KAF6234851.1"/>
    <property type="molecule type" value="Genomic_DNA"/>
</dbReference>
<evidence type="ECO:0000313" key="2">
    <source>
        <dbReference type="Proteomes" id="UP000578531"/>
    </source>
</evidence>
<name>A0A8H6L469_9LECA</name>
<sequence>MLSVLSIAIAASARPSPQTSTSSCTANQQEGCCSSIAAKRHRLRLHLFNFEPPRPNVHLWSDVGVL</sequence>
<reference evidence="1 2" key="1">
    <citation type="journal article" date="2020" name="Genomics">
        <title>Complete, high-quality genomes from long-read metagenomic sequencing of two wolf lichen thalli reveals enigmatic genome architecture.</title>
        <authorList>
            <person name="McKenzie S.K."/>
            <person name="Walston R.F."/>
            <person name="Allen J.L."/>
        </authorList>
    </citation>
    <scope>NUCLEOTIDE SEQUENCE [LARGE SCALE GENOMIC DNA]</scope>
    <source>
        <strain evidence="1">WasteWater2</strain>
    </source>
</reference>
<gene>
    <name evidence="1" type="ORF">HO173_007071</name>
</gene>
<keyword evidence="2" id="KW-1185">Reference proteome</keyword>
<comment type="caution">
    <text evidence="1">The sequence shown here is derived from an EMBL/GenBank/DDBJ whole genome shotgun (WGS) entry which is preliminary data.</text>
</comment>
<dbReference type="GeneID" id="59288728"/>